<evidence type="ECO:0000256" key="4">
    <source>
        <dbReference type="ARBA" id="ARBA00023136"/>
    </source>
</evidence>
<feature type="transmembrane region" description="Helical" evidence="5">
    <location>
        <begin position="397"/>
        <end position="416"/>
    </location>
</feature>
<name>A0A7J6TL40_PEROL</name>
<protein>
    <recommendedName>
        <fullName evidence="9">Fe2OG dioxygenase domain-containing protein</fullName>
    </recommendedName>
</protein>
<keyword evidence="4 5" id="KW-0472">Membrane</keyword>
<evidence type="ECO:0000256" key="5">
    <source>
        <dbReference type="SAM" id="Phobius"/>
    </source>
</evidence>
<feature type="non-terminal residue" evidence="7">
    <location>
        <position position="525"/>
    </location>
</feature>
<dbReference type="InterPro" id="IPR007274">
    <property type="entry name" value="Cop_transporter"/>
</dbReference>
<feature type="signal peptide" evidence="6">
    <location>
        <begin position="1"/>
        <end position="18"/>
    </location>
</feature>
<evidence type="ECO:0000256" key="1">
    <source>
        <dbReference type="ARBA" id="ARBA00004370"/>
    </source>
</evidence>
<feature type="chain" id="PRO_5029852908" description="Fe2OG dioxygenase domain-containing protein" evidence="6">
    <location>
        <begin position="19"/>
        <end position="525"/>
    </location>
</feature>
<evidence type="ECO:0000313" key="8">
    <source>
        <dbReference type="Proteomes" id="UP000574390"/>
    </source>
</evidence>
<feature type="transmembrane region" description="Helical" evidence="5">
    <location>
        <begin position="365"/>
        <end position="385"/>
    </location>
</feature>
<dbReference type="PANTHER" id="PTHR12483">
    <property type="entry name" value="SOLUTE CARRIER FAMILY 31 COPPER TRANSPORTERS"/>
    <property type="match status" value="1"/>
</dbReference>
<comment type="caution">
    <text evidence="7">The sequence shown here is derived from an EMBL/GenBank/DDBJ whole genome shotgun (WGS) entry which is preliminary data.</text>
</comment>
<evidence type="ECO:0000313" key="7">
    <source>
        <dbReference type="EMBL" id="KAF4745621.1"/>
    </source>
</evidence>
<dbReference type="AlphaFoldDB" id="A0A7J6TL40"/>
<accession>A0A7J6TL40</accession>
<keyword evidence="6" id="KW-0732">Signal</keyword>
<reference evidence="7 8" key="1">
    <citation type="submission" date="2020-04" db="EMBL/GenBank/DDBJ databases">
        <title>Perkinsus olseni comparative genomics.</title>
        <authorList>
            <person name="Bogema D.R."/>
        </authorList>
    </citation>
    <scope>NUCLEOTIDE SEQUENCE [LARGE SCALE GENOMIC DNA]</scope>
    <source>
        <strain evidence="7">ATCC PRA-205</strain>
    </source>
</reference>
<dbReference type="Proteomes" id="UP000574390">
    <property type="component" value="Unassembled WGS sequence"/>
</dbReference>
<dbReference type="Pfam" id="PF04145">
    <property type="entry name" value="Ctr"/>
    <property type="match status" value="1"/>
</dbReference>
<organism evidence="7 8">
    <name type="scientific">Perkinsus olseni</name>
    <name type="common">Perkinsus atlanticus</name>
    <dbReference type="NCBI Taxonomy" id="32597"/>
    <lineage>
        <taxon>Eukaryota</taxon>
        <taxon>Sar</taxon>
        <taxon>Alveolata</taxon>
        <taxon>Perkinsozoa</taxon>
        <taxon>Perkinsea</taxon>
        <taxon>Perkinsida</taxon>
        <taxon>Perkinsidae</taxon>
        <taxon>Perkinsus</taxon>
    </lineage>
</organism>
<comment type="subcellular location">
    <subcellularLocation>
        <location evidence="1">Membrane</location>
    </subcellularLocation>
</comment>
<keyword evidence="2 5" id="KW-0812">Transmembrane</keyword>
<evidence type="ECO:0000256" key="2">
    <source>
        <dbReference type="ARBA" id="ARBA00022692"/>
    </source>
</evidence>
<dbReference type="GO" id="GO:0005375">
    <property type="term" value="F:copper ion transmembrane transporter activity"/>
    <property type="evidence" value="ECO:0007669"/>
    <property type="project" value="InterPro"/>
</dbReference>
<evidence type="ECO:0000256" key="3">
    <source>
        <dbReference type="ARBA" id="ARBA00022989"/>
    </source>
</evidence>
<sequence length="525" mass="57197">MRMRYITEAILLAVGSHAVLEISYEVVQTAPTVDAVLQAATGQGSENASAAFLHKYGCPMATVEARRDVRSTLDRIGRSVAGILDEVLEVAYPIDRARSIKDIIDLGRDSHLDHHHIYRTSLSDDSETDANSTLPLHVDQGVFLLLVLPPGDTNFHYLDSVTFREVRLEVPDDGRTRVVVFFGSTLRDFTSTIPAVRPLPHSVRISPSPLAARVVIGRMFLLPPEAMSYRSSPPMTYRDWNQRAVALRSSDGGEVVEAKRRMEAACKDGEIYCWMQCMAADCAVGLHPTCYDPAKQESCDPNAMNPQCGVECRTEHASTPTVDPGAFCTGSTAMFMSGFTWSGSARNPCVILFTPSWVLDTPGKFAMGCIGVLLLGMLVEGLLAARRRYLGYVRRPLIRSLVGALAFGVSVSIAYLAMLVVMTYSCELFICLCVGLAIGHLLFANVKQEIGEAVDPCCGDTTVVRQQQQQQQQPSTGLTARHKKVDDDMDSLRAVDAAAAAVGILASLTISIETVLKAHCPRTVR</sequence>
<gene>
    <name evidence="7" type="ORF">FOZ62_000889</name>
</gene>
<proteinExistence type="predicted"/>
<keyword evidence="3 5" id="KW-1133">Transmembrane helix</keyword>
<dbReference type="GO" id="GO:0016020">
    <property type="term" value="C:membrane"/>
    <property type="evidence" value="ECO:0007669"/>
    <property type="project" value="UniProtKB-SubCell"/>
</dbReference>
<evidence type="ECO:0000256" key="6">
    <source>
        <dbReference type="SAM" id="SignalP"/>
    </source>
</evidence>
<evidence type="ECO:0008006" key="9">
    <source>
        <dbReference type="Google" id="ProtNLM"/>
    </source>
</evidence>
<dbReference type="EMBL" id="JABANM010006626">
    <property type="protein sequence ID" value="KAF4745621.1"/>
    <property type="molecule type" value="Genomic_DNA"/>
</dbReference>